<evidence type="ECO:0000256" key="9">
    <source>
        <dbReference type="PIRSR" id="PIRSR601929-1"/>
    </source>
</evidence>
<dbReference type="EMBL" id="GL377575">
    <property type="protein sequence ID" value="EFJ30842.1"/>
    <property type="molecule type" value="Genomic_DNA"/>
</dbReference>
<evidence type="ECO:0000256" key="12">
    <source>
        <dbReference type="RuleBase" id="RU366015"/>
    </source>
</evidence>
<evidence type="ECO:0000313" key="14">
    <source>
        <dbReference type="EMBL" id="EFJ30842.1"/>
    </source>
</evidence>
<dbReference type="GO" id="GO:0010497">
    <property type="term" value="P:plasmodesmata-mediated intercellular transport"/>
    <property type="evidence" value="ECO:0007669"/>
    <property type="project" value="UniProtKB-ARBA"/>
</dbReference>
<dbReference type="SUPFAM" id="SSF51182">
    <property type="entry name" value="RmlC-like cupins"/>
    <property type="match status" value="1"/>
</dbReference>
<evidence type="ECO:0000256" key="6">
    <source>
        <dbReference type="ARBA" id="ARBA00022729"/>
    </source>
</evidence>
<proteinExistence type="inferred from homology"/>
<feature type="domain" description="Cupin type-1" evidence="13">
    <location>
        <begin position="63"/>
        <end position="209"/>
    </location>
</feature>
<dbReference type="eggNOG" id="ENOG502RDTK">
    <property type="taxonomic scope" value="Eukaryota"/>
</dbReference>
<evidence type="ECO:0000256" key="4">
    <source>
        <dbReference type="ARBA" id="ARBA00022525"/>
    </source>
</evidence>
<evidence type="ECO:0000256" key="7">
    <source>
        <dbReference type="ARBA" id="ARBA00023157"/>
    </source>
</evidence>
<dbReference type="OMA" id="EANDFHY"/>
<evidence type="ECO:0000313" key="15">
    <source>
        <dbReference type="Proteomes" id="UP000001514"/>
    </source>
</evidence>
<dbReference type="PANTHER" id="PTHR31238">
    <property type="entry name" value="GERMIN-LIKE PROTEIN SUBFAMILY 3 MEMBER 3"/>
    <property type="match status" value="1"/>
</dbReference>
<dbReference type="InParanoid" id="D8RBT3"/>
<dbReference type="InterPro" id="IPR001929">
    <property type="entry name" value="Germin"/>
</dbReference>
<feature type="binding site" evidence="10">
    <location>
        <position position="111"/>
    </location>
    <ligand>
        <name>Mn(2+)</name>
        <dbReference type="ChEBI" id="CHEBI:29035"/>
    </ligand>
</feature>
<dbReference type="FunCoup" id="D8RBT3">
    <property type="interactions" value="84"/>
</dbReference>
<keyword evidence="6 12" id="KW-0732">Signal</keyword>
<dbReference type="InterPro" id="IPR014710">
    <property type="entry name" value="RmlC-like_jellyroll"/>
</dbReference>
<organism evidence="15">
    <name type="scientific">Selaginella moellendorffii</name>
    <name type="common">Spikemoss</name>
    <dbReference type="NCBI Taxonomy" id="88036"/>
    <lineage>
        <taxon>Eukaryota</taxon>
        <taxon>Viridiplantae</taxon>
        <taxon>Streptophyta</taxon>
        <taxon>Embryophyta</taxon>
        <taxon>Tracheophyta</taxon>
        <taxon>Lycopodiopsida</taxon>
        <taxon>Selaginellales</taxon>
        <taxon>Selaginellaceae</taxon>
        <taxon>Selaginella</taxon>
    </lineage>
</organism>
<dbReference type="Pfam" id="PF00190">
    <property type="entry name" value="Cupin_1"/>
    <property type="match status" value="1"/>
</dbReference>
<dbReference type="PROSITE" id="PS00725">
    <property type="entry name" value="GERMIN"/>
    <property type="match status" value="1"/>
</dbReference>
<keyword evidence="7 11" id="KW-1015">Disulfide bond</keyword>
<evidence type="ECO:0000256" key="8">
    <source>
        <dbReference type="ARBA" id="ARBA00023211"/>
    </source>
</evidence>
<dbReference type="InterPro" id="IPR006045">
    <property type="entry name" value="Cupin_1"/>
</dbReference>
<dbReference type="InterPro" id="IPR019780">
    <property type="entry name" value="Germin_Mn-BS"/>
</dbReference>
<keyword evidence="4 12" id="KW-0964">Secreted</keyword>
<dbReference type="HOGENOM" id="CLU_015790_0_3_1"/>
<dbReference type="Gene3D" id="2.60.120.10">
    <property type="entry name" value="Jelly Rolls"/>
    <property type="match status" value="1"/>
</dbReference>
<feature type="binding site" evidence="10">
    <location>
        <position position="157"/>
    </location>
    <ligand>
        <name>Mn(2+)</name>
        <dbReference type="ChEBI" id="CHEBI:29035"/>
    </ligand>
</feature>
<sequence length="215" mass="23172">MHSLGTPVLLSFAIVTVVFLSVVSSDPDPLQDFCIADLTAGVNITGFPCKNPALVTVDDFVYSGLVPSANISSIDRAGAIFGTVQRFPGLNTLGLSVARLDIDVGGIIVPHVHPRASELVYVERGSVYAAVVSSTGRLFAKVIRRGEVMIVPRGLLHWQMSTGGSRAKLIVTLNSQFPGIQFIARSMFGPQVPDEVLQKTFFLDKETIARVRSKF</sequence>
<evidence type="ECO:0000256" key="2">
    <source>
        <dbReference type="ARBA" id="ARBA00007456"/>
    </source>
</evidence>
<keyword evidence="3 12" id="KW-0052">Apoplast</keyword>
<comment type="similarity">
    <text evidence="2 12">Belongs to the germin family.</text>
</comment>
<dbReference type="Proteomes" id="UP000001514">
    <property type="component" value="Unassembled WGS sequence"/>
</dbReference>
<feature type="disulfide bond" evidence="11">
    <location>
        <begin position="34"/>
        <end position="49"/>
    </location>
</feature>
<accession>D8RBT3</accession>
<dbReference type="Gramene" id="EFJ30842">
    <property type="protein sequence ID" value="EFJ30842"/>
    <property type="gene ID" value="SELMODRAFT_89841"/>
</dbReference>
<dbReference type="PRINTS" id="PR00325">
    <property type="entry name" value="GERMIN"/>
</dbReference>
<dbReference type="AlphaFoldDB" id="D8RBT3"/>
<dbReference type="KEGG" id="smo:SELMODRAFT_89841"/>
<feature type="binding site" evidence="10">
    <location>
        <position position="113"/>
    </location>
    <ligand>
        <name>Mn(2+)</name>
        <dbReference type="ChEBI" id="CHEBI:29035"/>
    </ligand>
</feature>
<keyword evidence="15" id="KW-1185">Reference proteome</keyword>
<dbReference type="GO" id="GO:0048046">
    <property type="term" value="C:apoplast"/>
    <property type="evidence" value="ECO:0007669"/>
    <property type="project" value="UniProtKB-SubCell"/>
</dbReference>
<protein>
    <recommendedName>
        <fullName evidence="12">Germin-like protein</fullName>
    </recommendedName>
</protein>
<comment type="subcellular location">
    <subcellularLocation>
        <location evidence="1 12">Secreted</location>
        <location evidence="1 12">Extracellular space</location>
        <location evidence="1 12">Apoplast</location>
    </subcellularLocation>
</comment>
<dbReference type="FunFam" id="2.60.120.10:FF:000025">
    <property type="entry name" value="germin-like protein subfamily 2 member 1"/>
    <property type="match status" value="1"/>
</dbReference>
<dbReference type="GO" id="GO:0030145">
    <property type="term" value="F:manganese ion binding"/>
    <property type="evidence" value="ECO:0007669"/>
    <property type="project" value="UniProtKB-UniRule"/>
</dbReference>
<feature type="binding site" evidence="10">
    <location>
        <position position="118"/>
    </location>
    <ligand>
        <name>Mn(2+)</name>
        <dbReference type="ChEBI" id="CHEBI:29035"/>
    </ligand>
</feature>
<dbReference type="GO" id="GO:2000280">
    <property type="term" value="P:regulation of root development"/>
    <property type="evidence" value="ECO:0007669"/>
    <property type="project" value="UniProtKB-ARBA"/>
</dbReference>
<keyword evidence="8 9" id="KW-0464">Manganese</keyword>
<keyword evidence="5 9" id="KW-0479">Metal-binding</keyword>
<feature type="binding site" evidence="9">
    <location>
        <position position="118"/>
    </location>
    <ligand>
        <name>oxalate</name>
        <dbReference type="ChEBI" id="CHEBI:30623"/>
    </ligand>
</feature>
<dbReference type="SMART" id="SM00835">
    <property type="entry name" value="Cupin_1"/>
    <property type="match status" value="1"/>
</dbReference>
<evidence type="ECO:0000256" key="1">
    <source>
        <dbReference type="ARBA" id="ARBA00004271"/>
    </source>
</evidence>
<dbReference type="OrthoDB" id="1921208at2759"/>
<name>D8RBT3_SELML</name>
<feature type="signal peptide" evidence="12">
    <location>
        <begin position="1"/>
        <end position="25"/>
    </location>
</feature>
<evidence type="ECO:0000256" key="5">
    <source>
        <dbReference type="ARBA" id="ARBA00022723"/>
    </source>
</evidence>
<gene>
    <name evidence="14" type="ORF">SELMODRAFT_89841</name>
</gene>
<dbReference type="STRING" id="88036.D8RBT3"/>
<feature type="binding site" evidence="9">
    <location>
        <position position="113"/>
    </location>
    <ligand>
        <name>oxalate</name>
        <dbReference type="ChEBI" id="CHEBI:30623"/>
    </ligand>
</feature>
<reference evidence="14 15" key="1">
    <citation type="journal article" date="2011" name="Science">
        <title>The Selaginella genome identifies genetic changes associated with the evolution of vascular plants.</title>
        <authorList>
            <person name="Banks J.A."/>
            <person name="Nishiyama T."/>
            <person name="Hasebe M."/>
            <person name="Bowman J.L."/>
            <person name="Gribskov M."/>
            <person name="dePamphilis C."/>
            <person name="Albert V.A."/>
            <person name="Aono N."/>
            <person name="Aoyama T."/>
            <person name="Ambrose B.A."/>
            <person name="Ashton N.W."/>
            <person name="Axtell M.J."/>
            <person name="Barker E."/>
            <person name="Barker M.S."/>
            <person name="Bennetzen J.L."/>
            <person name="Bonawitz N.D."/>
            <person name="Chapple C."/>
            <person name="Cheng C."/>
            <person name="Correa L.G."/>
            <person name="Dacre M."/>
            <person name="DeBarry J."/>
            <person name="Dreyer I."/>
            <person name="Elias M."/>
            <person name="Engstrom E.M."/>
            <person name="Estelle M."/>
            <person name="Feng L."/>
            <person name="Finet C."/>
            <person name="Floyd S.K."/>
            <person name="Frommer W.B."/>
            <person name="Fujita T."/>
            <person name="Gramzow L."/>
            <person name="Gutensohn M."/>
            <person name="Harholt J."/>
            <person name="Hattori M."/>
            <person name="Heyl A."/>
            <person name="Hirai T."/>
            <person name="Hiwatashi Y."/>
            <person name="Ishikawa M."/>
            <person name="Iwata M."/>
            <person name="Karol K.G."/>
            <person name="Koehler B."/>
            <person name="Kolukisaoglu U."/>
            <person name="Kubo M."/>
            <person name="Kurata T."/>
            <person name="Lalonde S."/>
            <person name="Li K."/>
            <person name="Li Y."/>
            <person name="Litt A."/>
            <person name="Lyons E."/>
            <person name="Manning G."/>
            <person name="Maruyama T."/>
            <person name="Michael T.P."/>
            <person name="Mikami K."/>
            <person name="Miyazaki S."/>
            <person name="Morinaga S."/>
            <person name="Murata T."/>
            <person name="Mueller-Roeber B."/>
            <person name="Nelson D.R."/>
            <person name="Obara M."/>
            <person name="Oguri Y."/>
            <person name="Olmstead R.G."/>
            <person name="Onodera N."/>
            <person name="Petersen B.L."/>
            <person name="Pils B."/>
            <person name="Prigge M."/>
            <person name="Rensing S.A."/>
            <person name="Riano-Pachon D.M."/>
            <person name="Roberts A.W."/>
            <person name="Sato Y."/>
            <person name="Scheller H.V."/>
            <person name="Schulz B."/>
            <person name="Schulz C."/>
            <person name="Shakirov E.V."/>
            <person name="Shibagaki N."/>
            <person name="Shinohara N."/>
            <person name="Shippen D.E."/>
            <person name="Soerensen I."/>
            <person name="Sotooka R."/>
            <person name="Sugimoto N."/>
            <person name="Sugita M."/>
            <person name="Sumikawa N."/>
            <person name="Tanurdzic M."/>
            <person name="Theissen G."/>
            <person name="Ulvskov P."/>
            <person name="Wakazuki S."/>
            <person name="Weng J.K."/>
            <person name="Willats W.W."/>
            <person name="Wipf D."/>
            <person name="Wolf P.G."/>
            <person name="Yang L."/>
            <person name="Zimmer A.D."/>
            <person name="Zhu Q."/>
            <person name="Mitros T."/>
            <person name="Hellsten U."/>
            <person name="Loque D."/>
            <person name="Otillar R."/>
            <person name="Salamov A."/>
            <person name="Schmutz J."/>
            <person name="Shapiro H."/>
            <person name="Lindquist E."/>
            <person name="Lucas S."/>
            <person name="Rokhsar D."/>
            <person name="Grigoriev I.V."/>
        </authorList>
    </citation>
    <scope>NUCLEOTIDE SEQUENCE [LARGE SCALE GENOMIC DNA]</scope>
</reference>
<dbReference type="CDD" id="cd02241">
    <property type="entry name" value="cupin_OxOx"/>
    <property type="match status" value="1"/>
</dbReference>
<evidence type="ECO:0000256" key="11">
    <source>
        <dbReference type="PIRSR" id="PIRSR601929-3"/>
    </source>
</evidence>
<evidence type="ECO:0000256" key="3">
    <source>
        <dbReference type="ARBA" id="ARBA00022523"/>
    </source>
</evidence>
<dbReference type="InterPro" id="IPR011051">
    <property type="entry name" value="RmlC_Cupin_sf"/>
</dbReference>
<evidence type="ECO:0000259" key="13">
    <source>
        <dbReference type="SMART" id="SM00835"/>
    </source>
</evidence>
<feature type="chain" id="PRO_5019610730" description="Germin-like protein" evidence="12">
    <location>
        <begin position="26"/>
        <end position="215"/>
    </location>
</feature>
<dbReference type="GO" id="GO:0009506">
    <property type="term" value="C:plasmodesma"/>
    <property type="evidence" value="ECO:0007669"/>
    <property type="project" value="UniProtKB-ARBA"/>
</dbReference>
<evidence type="ECO:0000256" key="10">
    <source>
        <dbReference type="PIRSR" id="PIRSR601929-2"/>
    </source>
</evidence>